<organism evidence="2 3">
    <name type="scientific">Cellulomonas hominis</name>
    <dbReference type="NCBI Taxonomy" id="156981"/>
    <lineage>
        <taxon>Bacteria</taxon>
        <taxon>Bacillati</taxon>
        <taxon>Actinomycetota</taxon>
        <taxon>Actinomycetes</taxon>
        <taxon>Micrococcales</taxon>
        <taxon>Cellulomonadaceae</taxon>
        <taxon>Cellulomonas</taxon>
    </lineage>
</organism>
<dbReference type="Proteomes" id="UP000321723">
    <property type="component" value="Unassembled WGS sequence"/>
</dbReference>
<dbReference type="AlphaFoldDB" id="A0A511FF40"/>
<proteinExistence type="predicted"/>
<evidence type="ECO:0000259" key="1">
    <source>
        <dbReference type="Pfam" id="PF13276"/>
    </source>
</evidence>
<protein>
    <recommendedName>
        <fullName evidence="1">HTH-like domain-containing protein</fullName>
    </recommendedName>
</protein>
<feature type="domain" description="HTH-like" evidence="1">
    <location>
        <begin position="64"/>
        <end position="116"/>
    </location>
</feature>
<name>A0A511FF40_9CELL</name>
<dbReference type="SUPFAM" id="SSF46689">
    <property type="entry name" value="Homeodomain-like"/>
    <property type="match status" value="1"/>
</dbReference>
<dbReference type="InterPro" id="IPR009057">
    <property type="entry name" value="Homeodomain-like_sf"/>
</dbReference>
<dbReference type="InterPro" id="IPR025948">
    <property type="entry name" value="HTH-like_dom"/>
</dbReference>
<sequence length="118" mass="13134">MEAERGGPAGPFDDLEVIRESAGMSTSRWCAKFGIPERTWRRWQARARAGASAKGPWPAPVRRDAEVVAAVQALAAAHPGWGHRRVRARLRERGVEVSEASVLRIMRELGERGRRPAR</sequence>
<evidence type="ECO:0000313" key="3">
    <source>
        <dbReference type="Proteomes" id="UP000321723"/>
    </source>
</evidence>
<dbReference type="EMBL" id="BJVQ01000026">
    <property type="protein sequence ID" value="GEL46947.1"/>
    <property type="molecule type" value="Genomic_DNA"/>
</dbReference>
<evidence type="ECO:0000313" key="2">
    <source>
        <dbReference type="EMBL" id="GEL46947.1"/>
    </source>
</evidence>
<keyword evidence="3" id="KW-1185">Reference proteome</keyword>
<gene>
    <name evidence="2" type="ORF">CHO01_20630</name>
</gene>
<dbReference type="Pfam" id="PF13276">
    <property type="entry name" value="HTH_21"/>
    <property type="match status" value="1"/>
</dbReference>
<accession>A0A511FF40</accession>
<comment type="caution">
    <text evidence="2">The sequence shown here is derived from an EMBL/GenBank/DDBJ whole genome shotgun (WGS) entry which is preliminary data.</text>
</comment>
<reference evidence="2 3" key="1">
    <citation type="submission" date="2019-07" db="EMBL/GenBank/DDBJ databases">
        <title>Whole genome shotgun sequence of Cellulomonas hominis NBRC 16055.</title>
        <authorList>
            <person name="Hosoyama A."/>
            <person name="Uohara A."/>
            <person name="Ohji S."/>
            <person name="Ichikawa N."/>
        </authorList>
    </citation>
    <scope>NUCLEOTIDE SEQUENCE [LARGE SCALE GENOMIC DNA]</scope>
    <source>
        <strain evidence="2 3">NBRC 16055</strain>
    </source>
</reference>